<reference evidence="1" key="2">
    <citation type="submission" date="2022-06" db="UniProtKB">
        <authorList>
            <consortium name="EnsemblMetazoa"/>
        </authorList>
    </citation>
    <scope>IDENTIFICATION</scope>
</reference>
<evidence type="ECO:0000313" key="2">
    <source>
        <dbReference type="Proteomes" id="UP000024404"/>
    </source>
</evidence>
<reference evidence="2" key="1">
    <citation type="submission" date="2013-10" db="EMBL/GenBank/DDBJ databases">
        <title>Genome sequencing of Onchocerca volvulus.</title>
        <authorList>
            <person name="Cotton J."/>
            <person name="Tsai J."/>
            <person name="Stanley E."/>
            <person name="Tracey A."/>
            <person name="Holroyd N."/>
            <person name="Lustigman S."/>
            <person name="Berriman M."/>
        </authorList>
    </citation>
    <scope>NUCLEOTIDE SEQUENCE</scope>
</reference>
<organism evidence="1 2">
    <name type="scientific">Onchocerca volvulus</name>
    <dbReference type="NCBI Taxonomy" id="6282"/>
    <lineage>
        <taxon>Eukaryota</taxon>
        <taxon>Metazoa</taxon>
        <taxon>Ecdysozoa</taxon>
        <taxon>Nematoda</taxon>
        <taxon>Chromadorea</taxon>
        <taxon>Rhabditida</taxon>
        <taxon>Spirurina</taxon>
        <taxon>Spiruromorpha</taxon>
        <taxon>Filarioidea</taxon>
        <taxon>Onchocercidae</taxon>
        <taxon>Onchocerca</taxon>
    </lineage>
</organism>
<keyword evidence="2" id="KW-1185">Reference proteome</keyword>
<dbReference type="EnsemblMetazoa" id="OVOC2676.1">
    <property type="protein sequence ID" value="OVOC2676.1"/>
    <property type="gene ID" value="WBGene00239485"/>
</dbReference>
<name>A0A8R1TR50_ONCVO</name>
<evidence type="ECO:0000313" key="1">
    <source>
        <dbReference type="EnsemblMetazoa" id="OVOC2676.1"/>
    </source>
</evidence>
<protein>
    <submittedName>
        <fullName evidence="1">Uncharacterized protein</fullName>
    </submittedName>
</protein>
<proteinExistence type="predicted"/>
<accession>A0A8R1TR50</accession>
<dbReference type="AlphaFoldDB" id="A0A8R1TR50"/>
<dbReference type="EMBL" id="CMVM020000075">
    <property type="status" value="NOT_ANNOTATED_CDS"/>
    <property type="molecule type" value="Genomic_DNA"/>
</dbReference>
<dbReference type="Proteomes" id="UP000024404">
    <property type="component" value="Unassembled WGS sequence"/>
</dbReference>
<sequence length="147" mass="17631">MRRCFGDNENAHVASNDDILYCKMKNAYKAFKRNQKRHDGLKIPVLMRMDRLLGARATIPTAKYNQIDWYYQLEDGDYRSSRKRYFNEIDYYCCRKEVIYTTWNGLYSTKSLFTNTNCINSEICSNVDEQVSEVFVFTDYIFYYQLD</sequence>